<organism evidence="2 3">
    <name type="scientific">Butyricicoccus pullicaecorum</name>
    <dbReference type="NCBI Taxonomy" id="501571"/>
    <lineage>
        <taxon>Bacteria</taxon>
        <taxon>Bacillati</taxon>
        <taxon>Bacillota</taxon>
        <taxon>Clostridia</taxon>
        <taxon>Eubacteriales</taxon>
        <taxon>Butyricicoccaceae</taxon>
        <taxon>Butyricicoccus</taxon>
    </lineage>
</organism>
<name>A0A1Y4LG90_9FIRM</name>
<dbReference type="InterPro" id="IPR038071">
    <property type="entry name" value="UROD/MetE-like_sf"/>
</dbReference>
<dbReference type="GO" id="GO:0006779">
    <property type="term" value="P:porphyrin-containing compound biosynthetic process"/>
    <property type="evidence" value="ECO:0007669"/>
    <property type="project" value="InterPro"/>
</dbReference>
<dbReference type="GO" id="GO:0004853">
    <property type="term" value="F:uroporphyrinogen decarboxylase activity"/>
    <property type="evidence" value="ECO:0007669"/>
    <property type="project" value="InterPro"/>
</dbReference>
<dbReference type="InterPro" id="IPR000257">
    <property type="entry name" value="Uroporphyrinogen_deCOase"/>
</dbReference>
<dbReference type="SUPFAM" id="SSF51726">
    <property type="entry name" value="UROD/MetE-like"/>
    <property type="match status" value="1"/>
</dbReference>
<dbReference type="Pfam" id="PF01208">
    <property type="entry name" value="URO-D"/>
    <property type="match status" value="1"/>
</dbReference>
<proteinExistence type="predicted"/>
<evidence type="ECO:0000313" key="2">
    <source>
        <dbReference type="EMBL" id="OUP55717.1"/>
    </source>
</evidence>
<dbReference type="AlphaFoldDB" id="A0A1Y4LG90"/>
<reference evidence="3" key="1">
    <citation type="submission" date="2017-04" db="EMBL/GenBank/DDBJ databases">
        <title>Function of individual gut microbiota members based on whole genome sequencing of pure cultures obtained from chicken caecum.</title>
        <authorList>
            <person name="Medvecky M."/>
            <person name="Cejkova D."/>
            <person name="Polansky O."/>
            <person name="Karasova D."/>
            <person name="Kubasova T."/>
            <person name="Cizek A."/>
            <person name="Rychlik I."/>
        </authorList>
    </citation>
    <scope>NUCLEOTIDE SEQUENCE [LARGE SCALE GENOMIC DNA]</scope>
    <source>
        <strain evidence="3">An179</strain>
    </source>
</reference>
<comment type="caution">
    <text evidence="2">The sequence shown here is derived from an EMBL/GenBank/DDBJ whole genome shotgun (WGS) entry which is preliminary data.</text>
</comment>
<evidence type="ECO:0000259" key="1">
    <source>
        <dbReference type="Pfam" id="PF01208"/>
    </source>
</evidence>
<evidence type="ECO:0000313" key="3">
    <source>
        <dbReference type="Proteomes" id="UP000195326"/>
    </source>
</evidence>
<accession>A0A1Y4LG90</accession>
<gene>
    <name evidence="2" type="ORF">B5F15_14285</name>
</gene>
<dbReference type="PANTHER" id="PTHR47099">
    <property type="entry name" value="METHYLCOBAMIDE:COM METHYLTRANSFERASE MTBA"/>
    <property type="match status" value="1"/>
</dbReference>
<dbReference type="PANTHER" id="PTHR47099:SF1">
    <property type="entry name" value="METHYLCOBAMIDE:COM METHYLTRANSFERASE MTBA"/>
    <property type="match status" value="1"/>
</dbReference>
<dbReference type="EMBL" id="NFKL01000024">
    <property type="protein sequence ID" value="OUP55717.1"/>
    <property type="molecule type" value="Genomic_DNA"/>
</dbReference>
<dbReference type="RefSeq" id="WP_087415784.1">
    <property type="nucleotide sequence ID" value="NZ_NFKL01000024.1"/>
</dbReference>
<protein>
    <submittedName>
        <fullName evidence="2">Uroporphyrinogen decarboxylase</fullName>
    </submittedName>
</protein>
<dbReference type="Gene3D" id="3.20.20.210">
    <property type="match status" value="1"/>
</dbReference>
<dbReference type="Proteomes" id="UP000195326">
    <property type="component" value="Unassembled WGS sequence"/>
</dbReference>
<dbReference type="InterPro" id="IPR052024">
    <property type="entry name" value="Methanogen_methyltrans"/>
</dbReference>
<feature type="domain" description="Uroporphyrinogen decarboxylase (URO-D)" evidence="1">
    <location>
        <begin position="5"/>
        <end position="342"/>
    </location>
</feature>
<sequence length="347" mass="38771">MNSYERVVVALNHQTPDRVPVYPILAGVTRKLVGASYEKWSTDAETCANAYLAAARQFDLDCIVTLIDLSVECDAWGQKLIFSEEDAAHPDYSQCVIQDIEDYDKIKKVDYRTSKRMMMHIDVCKRLVSELKGEKPIVAFVFGPLGTLSMLRNQEDMYLDLYDDPDAVKRAAREINETLKEYCAALCDVGVDAIMMDTLFASGSIMSKQMWVDMEGGLVRELSDVIHAKNCMTMIHNCGARIYFDVQIEAIRPAAISFLHPADDCEDFAQVKQKYGDKVTLIGCVNPADVVLGPDEDWDAQCRKQIDDLAAGGGFILATGCEYPSGASFDRAQRMIDIAKTYGIYQK</sequence>